<evidence type="ECO:0000313" key="2">
    <source>
        <dbReference type="Proteomes" id="UP001152320"/>
    </source>
</evidence>
<dbReference type="AlphaFoldDB" id="A0A9Q1CPI3"/>
<comment type="caution">
    <text evidence="1">The sequence shown here is derived from an EMBL/GenBank/DDBJ whole genome shotgun (WGS) entry which is preliminary data.</text>
</comment>
<proteinExistence type="predicted"/>
<dbReference type="Proteomes" id="UP001152320">
    <property type="component" value="Chromosome 1"/>
</dbReference>
<evidence type="ECO:0000313" key="1">
    <source>
        <dbReference type="EMBL" id="KAJ8049562.1"/>
    </source>
</evidence>
<reference evidence="1" key="1">
    <citation type="submission" date="2021-10" db="EMBL/GenBank/DDBJ databases">
        <title>Tropical sea cucumber genome reveals ecological adaptation and Cuvierian tubules defense mechanism.</title>
        <authorList>
            <person name="Chen T."/>
        </authorList>
    </citation>
    <scope>NUCLEOTIDE SEQUENCE</scope>
    <source>
        <strain evidence="1">Nanhai2018</strain>
        <tissue evidence="1">Muscle</tissue>
    </source>
</reference>
<gene>
    <name evidence="1" type="ORF">HOLleu_02348</name>
</gene>
<accession>A0A9Q1CPI3</accession>
<keyword evidence="2" id="KW-1185">Reference proteome</keyword>
<dbReference type="OrthoDB" id="10637468at2759"/>
<dbReference type="EMBL" id="JAIZAY010000001">
    <property type="protein sequence ID" value="KAJ8049562.1"/>
    <property type="molecule type" value="Genomic_DNA"/>
</dbReference>
<sequence>MLTIQKVKANQSKAQPTHLPLKCMVPLLLPPTQYVKDGIPKKVQSLILCDSTGFLKATSFDVTKTEGLKVNSSIILKNFISRADAIIITQSTKIFKTTPLHVEEAIVNAAILHLRPPTPPPSSYSAIKMSPVKSIQTVVGKLVQGKRTAINNRYQKEDGLRKKFIDGRIG</sequence>
<organism evidence="1 2">
    <name type="scientific">Holothuria leucospilota</name>
    <name type="common">Black long sea cucumber</name>
    <name type="synonym">Mertensiothuria leucospilota</name>
    <dbReference type="NCBI Taxonomy" id="206669"/>
    <lineage>
        <taxon>Eukaryota</taxon>
        <taxon>Metazoa</taxon>
        <taxon>Echinodermata</taxon>
        <taxon>Eleutherozoa</taxon>
        <taxon>Echinozoa</taxon>
        <taxon>Holothuroidea</taxon>
        <taxon>Aspidochirotacea</taxon>
        <taxon>Aspidochirotida</taxon>
        <taxon>Holothuriidae</taxon>
        <taxon>Holothuria</taxon>
    </lineage>
</organism>
<name>A0A9Q1CPI3_HOLLE</name>
<protein>
    <submittedName>
        <fullName evidence="1">Uncharacterized protein</fullName>
    </submittedName>
</protein>